<evidence type="ECO:0000256" key="1">
    <source>
        <dbReference type="SAM" id="MobiDB-lite"/>
    </source>
</evidence>
<proteinExistence type="predicted"/>
<dbReference type="EMBL" id="GBRH01218270">
    <property type="protein sequence ID" value="JAD79625.1"/>
    <property type="molecule type" value="Transcribed_RNA"/>
</dbReference>
<accession>A0A0A9D1X0</accession>
<name>A0A0A9D1X0_ARUDO</name>
<reference evidence="2" key="2">
    <citation type="journal article" date="2015" name="Data Brief">
        <title>Shoot transcriptome of the giant reed, Arundo donax.</title>
        <authorList>
            <person name="Barrero R.A."/>
            <person name="Guerrero F.D."/>
            <person name="Moolhuijzen P."/>
            <person name="Goolsby J.A."/>
            <person name="Tidwell J."/>
            <person name="Bellgard S.E."/>
            <person name="Bellgard M.I."/>
        </authorList>
    </citation>
    <scope>NUCLEOTIDE SEQUENCE</scope>
    <source>
        <tissue evidence="2">Shoot tissue taken approximately 20 cm above the soil surface</tissue>
    </source>
</reference>
<protein>
    <submittedName>
        <fullName evidence="2">Uncharacterized protein</fullName>
    </submittedName>
</protein>
<dbReference type="AlphaFoldDB" id="A0A0A9D1X0"/>
<feature type="region of interest" description="Disordered" evidence="1">
    <location>
        <begin position="67"/>
        <end position="90"/>
    </location>
</feature>
<evidence type="ECO:0000313" key="2">
    <source>
        <dbReference type="EMBL" id="JAD79625.1"/>
    </source>
</evidence>
<sequence length="107" mass="12198">MSSVGEPLYSSFGHILLSWFYRTAPCMPLGPSEKHPQRRVTCSCQGGAEEPTSCTVSSEFHRLLLWEQKGSHTSPSPQQPSPPKQDRYPWWRPSEQCLQAQEREPEP</sequence>
<organism evidence="2">
    <name type="scientific">Arundo donax</name>
    <name type="common">Giant reed</name>
    <name type="synonym">Donax arundinaceus</name>
    <dbReference type="NCBI Taxonomy" id="35708"/>
    <lineage>
        <taxon>Eukaryota</taxon>
        <taxon>Viridiplantae</taxon>
        <taxon>Streptophyta</taxon>
        <taxon>Embryophyta</taxon>
        <taxon>Tracheophyta</taxon>
        <taxon>Spermatophyta</taxon>
        <taxon>Magnoliopsida</taxon>
        <taxon>Liliopsida</taxon>
        <taxon>Poales</taxon>
        <taxon>Poaceae</taxon>
        <taxon>PACMAD clade</taxon>
        <taxon>Arundinoideae</taxon>
        <taxon>Arundineae</taxon>
        <taxon>Arundo</taxon>
    </lineage>
</organism>
<reference evidence="2" key="1">
    <citation type="submission" date="2014-09" db="EMBL/GenBank/DDBJ databases">
        <authorList>
            <person name="Magalhaes I.L.F."/>
            <person name="Oliveira U."/>
            <person name="Santos F.R."/>
            <person name="Vidigal T.H.D.A."/>
            <person name="Brescovit A.D."/>
            <person name="Santos A.J."/>
        </authorList>
    </citation>
    <scope>NUCLEOTIDE SEQUENCE</scope>
    <source>
        <tissue evidence="2">Shoot tissue taken approximately 20 cm above the soil surface</tissue>
    </source>
</reference>